<dbReference type="FunFam" id="3.40.30.10:FF:000005">
    <property type="entry name" value="Glutaredoxin 5"/>
    <property type="match status" value="1"/>
</dbReference>
<dbReference type="NCBIfam" id="TIGR00365">
    <property type="entry name" value="Grx4 family monothiol glutaredoxin"/>
    <property type="match status" value="1"/>
</dbReference>
<dbReference type="InterPro" id="IPR033658">
    <property type="entry name" value="GRX_PICOT-like"/>
</dbReference>
<dbReference type="OrthoDB" id="415696at2759"/>
<evidence type="ECO:0000256" key="5">
    <source>
        <dbReference type="ARBA" id="ARBA00023284"/>
    </source>
</evidence>
<name>A0A0H2RMZ8_9AGAM</name>
<gene>
    <name evidence="8" type="ORF">SCHPADRAFT_940512</name>
</gene>
<dbReference type="Gene3D" id="3.40.30.10">
    <property type="entry name" value="Glutaredoxin"/>
    <property type="match status" value="1"/>
</dbReference>
<dbReference type="PANTHER" id="PTHR10293">
    <property type="entry name" value="GLUTAREDOXIN FAMILY MEMBER"/>
    <property type="match status" value="1"/>
</dbReference>
<keyword evidence="9" id="KW-1185">Reference proteome</keyword>
<proteinExistence type="predicted"/>
<dbReference type="GO" id="GO:0046872">
    <property type="term" value="F:metal ion binding"/>
    <property type="evidence" value="ECO:0007669"/>
    <property type="project" value="UniProtKB-KW"/>
</dbReference>
<dbReference type="Proteomes" id="UP000053477">
    <property type="component" value="Unassembled WGS sequence"/>
</dbReference>
<dbReference type="SUPFAM" id="SSF52833">
    <property type="entry name" value="Thioredoxin-like"/>
    <property type="match status" value="1"/>
</dbReference>
<dbReference type="AlphaFoldDB" id="A0A0H2RMZ8"/>
<dbReference type="STRING" id="27342.A0A0H2RMZ8"/>
<dbReference type="PANTHER" id="PTHR10293:SF16">
    <property type="entry name" value="GLUTAREDOXIN-RELATED PROTEIN 5, MITOCHONDRIAL"/>
    <property type="match status" value="1"/>
</dbReference>
<dbReference type="GO" id="GO:0051537">
    <property type="term" value="F:2 iron, 2 sulfur cluster binding"/>
    <property type="evidence" value="ECO:0007669"/>
    <property type="project" value="UniProtKB-KW"/>
</dbReference>
<dbReference type="InterPro" id="IPR036249">
    <property type="entry name" value="Thioredoxin-like_sf"/>
</dbReference>
<evidence type="ECO:0000256" key="6">
    <source>
        <dbReference type="ARBA" id="ARBA00067618"/>
    </source>
</evidence>
<dbReference type="Pfam" id="PF00462">
    <property type="entry name" value="Glutaredoxin"/>
    <property type="match status" value="1"/>
</dbReference>
<evidence type="ECO:0000256" key="4">
    <source>
        <dbReference type="ARBA" id="ARBA00023014"/>
    </source>
</evidence>
<feature type="domain" description="Glutaredoxin" evidence="7">
    <location>
        <begin position="54"/>
        <end position="120"/>
    </location>
</feature>
<dbReference type="InterPro" id="IPR002109">
    <property type="entry name" value="Glutaredoxin"/>
</dbReference>
<protein>
    <recommendedName>
        <fullName evidence="6">Monothiol glutaredoxin-5, mitochondrial</fullName>
    </recommendedName>
</protein>
<keyword evidence="1" id="KW-0001">2Fe-2S</keyword>
<dbReference type="EMBL" id="KQ085962">
    <property type="protein sequence ID" value="KLO13264.1"/>
    <property type="molecule type" value="Genomic_DNA"/>
</dbReference>
<keyword evidence="2" id="KW-0479">Metal-binding</keyword>
<keyword evidence="3" id="KW-0408">Iron</keyword>
<sequence>MFGRALRSSTSLALRSNALRTQTARPTANAFLARYLSQEHRSMIETAVKEKPLVIFMKGTPDVPQCGFSRAVVQILGLHDVPADKLRTFNVLEDQELRSAIKEYSDWPTIPQVYVDGEFVGGCDIVMGMHQSGELESLLQKHDIIPKSASS</sequence>
<dbReference type="CDD" id="cd03028">
    <property type="entry name" value="GRX_PICOT_like"/>
    <property type="match status" value="1"/>
</dbReference>
<dbReference type="GO" id="GO:0005759">
    <property type="term" value="C:mitochondrial matrix"/>
    <property type="evidence" value="ECO:0007669"/>
    <property type="project" value="TreeGrafter"/>
</dbReference>
<dbReference type="FunCoup" id="A0A0H2RMZ8">
    <property type="interactions" value="289"/>
</dbReference>
<dbReference type="InParanoid" id="A0A0H2RMZ8"/>
<dbReference type="GO" id="GO:0015036">
    <property type="term" value="F:disulfide oxidoreductase activity"/>
    <property type="evidence" value="ECO:0007669"/>
    <property type="project" value="UniProtKB-ARBA"/>
</dbReference>
<dbReference type="InterPro" id="IPR004480">
    <property type="entry name" value="Monothiol_GRX-rel"/>
</dbReference>
<evidence type="ECO:0000259" key="7">
    <source>
        <dbReference type="Pfam" id="PF00462"/>
    </source>
</evidence>
<evidence type="ECO:0000313" key="8">
    <source>
        <dbReference type="EMBL" id="KLO13264.1"/>
    </source>
</evidence>
<keyword evidence="4" id="KW-0411">Iron-sulfur</keyword>
<evidence type="ECO:0000256" key="2">
    <source>
        <dbReference type="ARBA" id="ARBA00022723"/>
    </source>
</evidence>
<organism evidence="8 9">
    <name type="scientific">Schizopora paradoxa</name>
    <dbReference type="NCBI Taxonomy" id="27342"/>
    <lineage>
        <taxon>Eukaryota</taxon>
        <taxon>Fungi</taxon>
        <taxon>Dikarya</taxon>
        <taxon>Basidiomycota</taxon>
        <taxon>Agaricomycotina</taxon>
        <taxon>Agaricomycetes</taxon>
        <taxon>Hymenochaetales</taxon>
        <taxon>Schizoporaceae</taxon>
        <taxon>Schizopora</taxon>
    </lineage>
</organism>
<dbReference type="GO" id="GO:0044571">
    <property type="term" value="P:[2Fe-2S] cluster assembly"/>
    <property type="evidence" value="ECO:0007669"/>
    <property type="project" value="UniProtKB-ARBA"/>
</dbReference>
<evidence type="ECO:0000256" key="3">
    <source>
        <dbReference type="ARBA" id="ARBA00023004"/>
    </source>
</evidence>
<evidence type="ECO:0000256" key="1">
    <source>
        <dbReference type="ARBA" id="ARBA00022714"/>
    </source>
</evidence>
<reference evidence="8 9" key="1">
    <citation type="submission" date="2015-04" db="EMBL/GenBank/DDBJ databases">
        <title>Complete genome sequence of Schizopora paradoxa KUC8140, a cosmopolitan wood degrader in East Asia.</title>
        <authorList>
            <consortium name="DOE Joint Genome Institute"/>
            <person name="Min B."/>
            <person name="Park H."/>
            <person name="Jang Y."/>
            <person name="Kim J.-J."/>
            <person name="Kim K.H."/>
            <person name="Pangilinan J."/>
            <person name="Lipzen A."/>
            <person name="Riley R."/>
            <person name="Grigoriev I.V."/>
            <person name="Spatafora J.W."/>
            <person name="Choi I.-G."/>
        </authorList>
    </citation>
    <scope>NUCLEOTIDE SEQUENCE [LARGE SCALE GENOMIC DNA]</scope>
    <source>
        <strain evidence="8 9">KUC8140</strain>
    </source>
</reference>
<keyword evidence="5" id="KW-0676">Redox-active center</keyword>
<accession>A0A0H2RMZ8</accession>
<dbReference type="PROSITE" id="PS51354">
    <property type="entry name" value="GLUTAREDOXIN_2"/>
    <property type="match status" value="1"/>
</dbReference>
<evidence type="ECO:0000313" key="9">
    <source>
        <dbReference type="Proteomes" id="UP000053477"/>
    </source>
</evidence>